<keyword evidence="2" id="KW-1185">Reference proteome</keyword>
<dbReference type="EMBL" id="LT934111">
    <property type="protein sequence ID" value="VAH11739.1"/>
    <property type="molecule type" value="Genomic_DNA"/>
</dbReference>
<evidence type="ECO:0000313" key="2">
    <source>
        <dbReference type="Proteomes" id="UP000324705"/>
    </source>
</evidence>
<evidence type="ECO:0000313" key="1">
    <source>
        <dbReference type="EMBL" id="VAH11739.1"/>
    </source>
</evidence>
<reference evidence="1 2" key="1">
    <citation type="submission" date="2017-09" db="EMBL/GenBank/DDBJ databases">
        <authorList>
            <consortium name="International Durum Wheat Genome Sequencing Consortium (IDWGSC)"/>
            <person name="Milanesi L."/>
        </authorList>
    </citation>
    <scope>NUCLEOTIDE SEQUENCE [LARGE SCALE GENOMIC DNA]</scope>
    <source>
        <strain evidence="2">cv. Svevo</strain>
    </source>
</reference>
<name>A0A9R0V212_TRITD</name>
<sequence length="168" mass="20207">MAAAALRLGGRTLLRRTQQLSDQRRRLFFSNTKLHAATPEEKKLLAFRQAEIDGKQEELYDMVFGLVSKYDLHLRDGRRYRLLLERLSVNVEPRPNDLYWRQRRRMELAKRFVLFVGAHTLCFSAVQGVYQVSKEVRVKRRNWVDDWDEWWHGNKTLSHHLNDWWNGR</sequence>
<organism evidence="1 2">
    <name type="scientific">Triticum turgidum subsp. durum</name>
    <name type="common">Durum wheat</name>
    <name type="synonym">Triticum durum</name>
    <dbReference type="NCBI Taxonomy" id="4567"/>
    <lineage>
        <taxon>Eukaryota</taxon>
        <taxon>Viridiplantae</taxon>
        <taxon>Streptophyta</taxon>
        <taxon>Embryophyta</taxon>
        <taxon>Tracheophyta</taxon>
        <taxon>Spermatophyta</taxon>
        <taxon>Magnoliopsida</taxon>
        <taxon>Liliopsida</taxon>
        <taxon>Poales</taxon>
        <taxon>Poaceae</taxon>
        <taxon>BOP clade</taxon>
        <taxon>Pooideae</taxon>
        <taxon>Triticodae</taxon>
        <taxon>Triticeae</taxon>
        <taxon>Triticinae</taxon>
        <taxon>Triticum</taxon>
    </lineage>
</organism>
<dbReference type="Proteomes" id="UP000324705">
    <property type="component" value="Chromosome 1A"/>
</dbReference>
<dbReference type="AlphaFoldDB" id="A0A9R0V212"/>
<protein>
    <submittedName>
        <fullName evidence="1">Uncharacterized protein</fullName>
    </submittedName>
</protein>
<proteinExistence type="predicted"/>
<dbReference type="Gramene" id="TRITD1Av1G229820.1">
    <property type="protein sequence ID" value="TRITD1Av1G229820.1"/>
    <property type="gene ID" value="TRITD1Av1G229820"/>
</dbReference>
<gene>
    <name evidence="1" type="ORF">TRITD_1Av1G229820</name>
</gene>
<accession>A0A9R0V212</accession>